<gene>
    <name evidence="1" type="primary">orf002</name>
    <name evidence="1" type="ORF">SpumellaPt_p050</name>
    <name evidence="2" type="ORF">SpumellaPt_p057</name>
</gene>
<name>A0A7S6TC14_9STRA</name>
<organism evidence="1">
    <name type="scientific">Spumella sp. Baekdong012001B8</name>
    <dbReference type="NCBI Taxonomy" id="2782410"/>
    <lineage>
        <taxon>Eukaryota</taxon>
        <taxon>Sar</taxon>
        <taxon>Stramenopiles</taxon>
        <taxon>Ochrophyta</taxon>
        <taxon>Chrysophyceae</taxon>
        <taxon>Chromulinales</taxon>
        <taxon>Chromulinaceae</taxon>
        <taxon>Spumella</taxon>
    </lineage>
</organism>
<evidence type="ECO:0000313" key="2">
    <source>
        <dbReference type="EMBL" id="QOU10755.1"/>
    </source>
</evidence>
<dbReference type="AlphaFoldDB" id="A0A7S6TC14"/>
<accession>A0A7S6TC14</accession>
<evidence type="ECO:0000313" key="1">
    <source>
        <dbReference type="EMBL" id="QOU10748.1"/>
    </source>
</evidence>
<dbReference type="EMBL" id="MN935479">
    <property type="protein sequence ID" value="QOU10755.1"/>
    <property type="molecule type" value="Genomic_DNA"/>
</dbReference>
<geneLocation type="plastid" evidence="1"/>
<reference evidence="1" key="1">
    <citation type="journal article" date="2020" name="Front. Plant Sci.">
        <title>Comparative Plastid Genomics of Non-Photosynthetic Chrysophytes: Genome Reduction and Compaction.</title>
        <authorList>
            <person name="Kim J.I."/>
            <person name="Jeong M."/>
            <person name="Archibald J.M."/>
            <person name="Shin W."/>
        </authorList>
    </citation>
    <scope>NUCLEOTIDE SEQUENCE</scope>
    <source>
        <strain evidence="1">Baekdong012001B8</strain>
    </source>
</reference>
<sequence length="180" mass="20793">MRKILKNIFYRHLIYNWVLLAVLICLQDLFAEYIYKQPGSPSLDYASRVLAAAKAKDFAQLFRLLRSTLAISCAMALFSKLTDTTDDAFIFVIYFLGALRFTPARGFSKYIPFFNELLQVERIATSISSPGPQNFVQLPSVAENVIKKILPKIRKQLPKSDTLKKLRSTRKRIKRRRTKK</sequence>
<dbReference type="EMBL" id="MN935479">
    <property type="protein sequence ID" value="QOU10748.1"/>
    <property type="molecule type" value="Genomic_DNA"/>
</dbReference>
<keyword evidence="1" id="KW-0934">Plastid</keyword>
<proteinExistence type="predicted"/>
<protein>
    <submittedName>
        <fullName evidence="1">Uncharacterized protein</fullName>
    </submittedName>
</protein>